<dbReference type="NCBIfam" id="TIGR00506">
    <property type="entry name" value="ribB"/>
    <property type="match status" value="1"/>
</dbReference>
<keyword evidence="8 19" id="KW-0479">Metal-binding</keyword>
<sequence length="409" mass="44826">MSTTHEPEFHFDRIEDAIEDLRAGKLIILVDDEDRENEGDFVMAAEFVTPEIITLMNRRASGIITVPMMAERLDELNIPAQVQDNTEAMRTAFHVAVDARFGTTSGSSAQDRVLTIQKLADPSAVPADFNRPGHVSPLMARNGGVLKRPGHTEAAVDLMRLAGLQPVGVICEIMGDDGEMLRLPGLVELAKELGLKLCTIADLIRYRRRTEKLVKKLAVADLPTRFGTFAAHAYLSEVDNNEYLALVLGEIAPDDAILCRIHSSCVTGDLLGSLRCDCGDQLQLALEKIAAEGRGVLLYIEQEGRGIGLVNKMRAYALQDQGADTLDANTMLGFKADSRDYGIGAQILVDLGLRKLRLMTNNPGKRDGLQGFDLVVTERVPLPITANPHNARYLETKRTRMGHDLPPVP</sequence>
<feature type="binding site" evidence="19">
    <location>
        <begin position="35"/>
        <end position="36"/>
    </location>
    <ligand>
        <name>D-ribulose 5-phosphate</name>
        <dbReference type="ChEBI" id="CHEBI:58121"/>
    </ligand>
</feature>
<comment type="catalytic activity">
    <reaction evidence="18 19">
        <text>GTP + 4 H2O = 2,5-diamino-6-hydroxy-4-(5-phosphoribosylamino)-pyrimidine + formate + 2 phosphate + 3 H(+)</text>
        <dbReference type="Rhea" id="RHEA:23704"/>
        <dbReference type="ChEBI" id="CHEBI:15377"/>
        <dbReference type="ChEBI" id="CHEBI:15378"/>
        <dbReference type="ChEBI" id="CHEBI:15740"/>
        <dbReference type="ChEBI" id="CHEBI:37565"/>
        <dbReference type="ChEBI" id="CHEBI:43474"/>
        <dbReference type="ChEBI" id="CHEBI:58614"/>
        <dbReference type="EC" id="3.5.4.25"/>
    </reaction>
</comment>
<evidence type="ECO:0000256" key="14">
    <source>
        <dbReference type="ARBA" id="ARBA00023211"/>
    </source>
</evidence>
<dbReference type="PANTHER" id="PTHR21327">
    <property type="entry name" value="GTP CYCLOHYDROLASE II-RELATED"/>
    <property type="match status" value="1"/>
</dbReference>
<evidence type="ECO:0000256" key="7">
    <source>
        <dbReference type="ARBA" id="ARBA00022619"/>
    </source>
</evidence>
<feature type="site" description="Essential for DHBP synthase activity" evidence="19">
    <location>
        <position position="172"/>
    </location>
</feature>
<dbReference type="InterPro" id="IPR000926">
    <property type="entry name" value="RibA"/>
</dbReference>
<evidence type="ECO:0000256" key="15">
    <source>
        <dbReference type="ARBA" id="ARBA00023239"/>
    </source>
</evidence>
<evidence type="ECO:0000313" key="21">
    <source>
        <dbReference type="EMBL" id="MBB6052156.1"/>
    </source>
</evidence>
<feature type="active site" description="Proton acceptor; for GTP cyclohydrolase activity" evidence="19">
    <location>
        <position position="337"/>
    </location>
</feature>
<dbReference type="InterPro" id="IPR000422">
    <property type="entry name" value="DHBP_synthase_RibB"/>
</dbReference>
<feature type="binding site" evidence="19">
    <location>
        <position position="36"/>
    </location>
    <ligand>
        <name>Mg(2+)</name>
        <dbReference type="ChEBI" id="CHEBI:18420"/>
        <label>1</label>
    </ligand>
</feature>
<feature type="binding site" evidence="19">
    <location>
        <position position="276"/>
    </location>
    <ligand>
        <name>Zn(2+)</name>
        <dbReference type="ChEBI" id="CHEBI:29105"/>
        <note>catalytic</note>
    </ligand>
</feature>
<comment type="similarity">
    <text evidence="6 19">In the N-terminal section; belongs to the DHBP synthase family.</text>
</comment>
<dbReference type="InterPro" id="IPR016299">
    <property type="entry name" value="Riboflavin_synth_RibBA"/>
</dbReference>
<comment type="function">
    <text evidence="17 19">Catalyzes the conversion of GTP to 2,5-diamino-6-ribosylamino-4(3H)-pyrimidinone 5'-phosphate (DARP), formate and pyrophosphate.</text>
</comment>
<keyword evidence="9 19" id="KW-0547">Nucleotide-binding</keyword>
<feature type="region of interest" description="GTP cyclohydrolase II" evidence="19">
    <location>
        <begin position="210"/>
        <end position="409"/>
    </location>
</feature>
<dbReference type="Proteomes" id="UP000520814">
    <property type="component" value="Unassembled WGS sequence"/>
</dbReference>
<dbReference type="Pfam" id="PF00925">
    <property type="entry name" value="GTP_cyclohydro2"/>
    <property type="match status" value="1"/>
</dbReference>
<keyword evidence="14 19" id="KW-0464">Manganese</keyword>
<evidence type="ECO:0000259" key="20">
    <source>
        <dbReference type="Pfam" id="PF00925"/>
    </source>
</evidence>
<dbReference type="RefSeq" id="WP_184200665.1">
    <property type="nucleotide sequence ID" value="NZ_JACHGW010000004.1"/>
</dbReference>
<accession>A0A7W9W8D7</accession>
<comment type="cofactor">
    <cofactor evidence="2">
        <name>Mn(2+)</name>
        <dbReference type="ChEBI" id="CHEBI:29035"/>
    </cofactor>
</comment>
<feature type="active site" description="Nucleophile; for GTP cyclohydrolase activity" evidence="19">
    <location>
        <position position="339"/>
    </location>
</feature>
<dbReference type="HAMAP" id="MF_00180">
    <property type="entry name" value="RibB"/>
    <property type="match status" value="1"/>
</dbReference>
<feature type="binding site" evidence="19">
    <location>
        <begin position="260"/>
        <end position="264"/>
    </location>
    <ligand>
        <name>GTP</name>
        <dbReference type="ChEBI" id="CHEBI:37565"/>
    </ligand>
</feature>
<dbReference type="AlphaFoldDB" id="A0A7W9W8D7"/>
<keyword evidence="11 19" id="KW-0862">Zinc</keyword>
<feature type="binding site" evidence="19">
    <location>
        <position position="278"/>
    </location>
    <ligand>
        <name>Zn(2+)</name>
        <dbReference type="ChEBI" id="CHEBI:29105"/>
        <note>catalytic</note>
    </ligand>
</feature>
<evidence type="ECO:0000256" key="12">
    <source>
        <dbReference type="ARBA" id="ARBA00022842"/>
    </source>
</evidence>
<keyword evidence="13 19" id="KW-0342">GTP-binding</keyword>
<keyword evidence="7 19" id="KW-0686">Riboflavin biosynthesis</keyword>
<comment type="similarity">
    <text evidence="19">In the C-terminal section; belongs to the GTP cyclohydrolase II family.</text>
</comment>
<keyword evidence="10 19" id="KW-0378">Hydrolase</keyword>
<dbReference type="SUPFAM" id="SSF142695">
    <property type="entry name" value="RibA-like"/>
    <property type="match status" value="1"/>
</dbReference>
<name>A0A7W9W8D7_ARMRO</name>
<dbReference type="PIRSF" id="PIRSF001259">
    <property type="entry name" value="RibA"/>
    <property type="match status" value="1"/>
</dbReference>
<dbReference type="Pfam" id="PF00926">
    <property type="entry name" value="DHBP_synthase"/>
    <property type="match status" value="1"/>
</dbReference>
<feature type="binding site" evidence="19">
    <location>
        <begin position="148"/>
        <end position="152"/>
    </location>
    <ligand>
        <name>D-ribulose 5-phosphate</name>
        <dbReference type="ChEBI" id="CHEBI:58121"/>
    </ligand>
</feature>
<reference evidence="21 22" key="1">
    <citation type="submission" date="2020-08" db="EMBL/GenBank/DDBJ databases">
        <title>Genomic Encyclopedia of Type Strains, Phase IV (KMG-IV): sequencing the most valuable type-strain genomes for metagenomic binning, comparative biology and taxonomic classification.</title>
        <authorList>
            <person name="Goeker M."/>
        </authorList>
    </citation>
    <scope>NUCLEOTIDE SEQUENCE [LARGE SCALE GENOMIC DNA]</scope>
    <source>
        <strain evidence="21 22">DSM 23562</strain>
    </source>
</reference>
<protein>
    <recommendedName>
        <fullName evidence="19">Riboflavin biosynthesis protein RibBA</fullName>
    </recommendedName>
    <domain>
        <recommendedName>
            <fullName evidence="19">3,4-dihydroxy-2-butanone 4-phosphate synthase</fullName>
            <shortName evidence="19">DHBP synthase</shortName>
            <ecNumber evidence="19">4.1.99.12</ecNumber>
        </recommendedName>
    </domain>
    <domain>
        <recommendedName>
            <fullName evidence="19">GTP cyclohydrolase-2</fullName>
            <ecNumber evidence="19">3.5.4.25</ecNumber>
        </recommendedName>
        <alternativeName>
            <fullName evidence="19">GTP cyclohydrolase II</fullName>
        </alternativeName>
    </domain>
</protein>
<dbReference type="UniPathway" id="UPA00275">
    <property type="reaction ID" value="UER00399"/>
</dbReference>
<evidence type="ECO:0000256" key="18">
    <source>
        <dbReference type="ARBA" id="ARBA00049295"/>
    </source>
</evidence>
<evidence type="ECO:0000256" key="16">
    <source>
        <dbReference type="ARBA" id="ARBA00023268"/>
    </source>
</evidence>
<feature type="binding site" evidence="19">
    <location>
        <position position="365"/>
    </location>
    <ligand>
        <name>GTP</name>
        <dbReference type="ChEBI" id="CHEBI:37565"/>
    </ligand>
</feature>
<proteinExistence type="inferred from homology"/>
<comment type="pathway">
    <text evidence="4 19">Cofactor biosynthesis; riboflavin biosynthesis; 5-amino-6-(D-ribitylamino)uracil from GTP: step 1/4.</text>
</comment>
<feature type="binding site" evidence="19">
    <location>
        <position position="325"/>
    </location>
    <ligand>
        <name>GTP</name>
        <dbReference type="ChEBI" id="CHEBI:37565"/>
    </ligand>
</feature>
<dbReference type="GO" id="GO:0009231">
    <property type="term" value="P:riboflavin biosynthetic process"/>
    <property type="evidence" value="ECO:0007669"/>
    <property type="project" value="UniProtKB-UniRule"/>
</dbReference>
<evidence type="ECO:0000256" key="11">
    <source>
        <dbReference type="ARBA" id="ARBA00022833"/>
    </source>
</evidence>
<dbReference type="GO" id="GO:0008270">
    <property type="term" value="F:zinc ion binding"/>
    <property type="evidence" value="ECO:0007669"/>
    <property type="project" value="UniProtKB-UniRule"/>
</dbReference>
<keyword evidence="12 19" id="KW-0460">Magnesium</keyword>
<feature type="domain" description="GTP cyclohydrolase II" evidence="20">
    <location>
        <begin position="219"/>
        <end position="381"/>
    </location>
</feature>
<dbReference type="PANTHER" id="PTHR21327:SF18">
    <property type="entry name" value="3,4-DIHYDROXY-2-BUTANONE 4-PHOSPHATE SYNTHASE"/>
    <property type="match status" value="1"/>
</dbReference>
<feature type="region of interest" description="DHBP synthase" evidence="19">
    <location>
        <begin position="1"/>
        <end position="209"/>
    </location>
</feature>
<feature type="binding site" evidence="19">
    <location>
        <position position="172"/>
    </location>
    <ligand>
        <name>D-ribulose 5-phosphate</name>
        <dbReference type="ChEBI" id="CHEBI:58121"/>
    </ligand>
</feature>
<feature type="binding site" evidence="19">
    <location>
        <position position="360"/>
    </location>
    <ligand>
        <name>GTP</name>
        <dbReference type="ChEBI" id="CHEBI:37565"/>
    </ligand>
</feature>
<evidence type="ECO:0000256" key="1">
    <source>
        <dbReference type="ARBA" id="ARBA00000141"/>
    </source>
</evidence>
<feature type="binding site" evidence="19">
    <location>
        <begin position="303"/>
        <end position="305"/>
    </location>
    <ligand>
        <name>GTP</name>
        <dbReference type="ChEBI" id="CHEBI:37565"/>
    </ligand>
</feature>
<dbReference type="SUPFAM" id="SSF55821">
    <property type="entry name" value="YrdC/RibB"/>
    <property type="match status" value="1"/>
</dbReference>
<keyword evidence="15 19" id="KW-0456">Lyase</keyword>
<evidence type="ECO:0000313" key="22">
    <source>
        <dbReference type="Proteomes" id="UP000520814"/>
    </source>
</evidence>
<dbReference type="Gene3D" id="3.90.870.10">
    <property type="entry name" value="DHBP synthase"/>
    <property type="match status" value="1"/>
</dbReference>
<dbReference type="NCBIfam" id="NF001591">
    <property type="entry name" value="PRK00393.1"/>
    <property type="match status" value="1"/>
</dbReference>
<evidence type="ECO:0000256" key="8">
    <source>
        <dbReference type="ARBA" id="ARBA00022723"/>
    </source>
</evidence>
<comment type="cofactor">
    <cofactor evidence="19">
        <name>Mg(2+)</name>
        <dbReference type="ChEBI" id="CHEBI:18420"/>
    </cofactor>
    <cofactor evidence="19">
        <name>Mn(2+)</name>
        <dbReference type="ChEBI" id="CHEBI:29035"/>
    </cofactor>
    <text evidence="19">Binds 2 divalent metal cations per subunit. Magnesium or manganese.</text>
</comment>
<dbReference type="CDD" id="cd00641">
    <property type="entry name" value="GTP_cyclohydro2"/>
    <property type="match status" value="1"/>
</dbReference>
<dbReference type="EC" id="3.5.4.25" evidence="19"/>
<gene>
    <name evidence="19" type="primary">ribBA</name>
    <name evidence="21" type="ORF">HNQ39_003977</name>
</gene>
<dbReference type="FunFam" id="3.40.50.10990:FF:000001">
    <property type="entry name" value="Riboflavin biosynthesis protein RibBA"/>
    <property type="match status" value="1"/>
</dbReference>
<dbReference type="NCBIfam" id="NF006803">
    <property type="entry name" value="PRK09311.1"/>
    <property type="match status" value="1"/>
</dbReference>
<dbReference type="GO" id="GO:0005525">
    <property type="term" value="F:GTP binding"/>
    <property type="evidence" value="ECO:0007669"/>
    <property type="project" value="UniProtKB-KW"/>
</dbReference>
<feature type="binding site" evidence="19">
    <location>
        <position position="36"/>
    </location>
    <ligand>
        <name>Mg(2+)</name>
        <dbReference type="ChEBI" id="CHEBI:18420"/>
        <label>2</label>
    </ligand>
</feature>
<comment type="catalytic activity">
    <reaction evidence="1 19">
        <text>D-ribulose 5-phosphate = (2S)-2-hydroxy-3-oxobutyl phosphate + formate + H(+)</text>
        <dbReference type="Rhea" id="RHEA:18457"/>
        <dbReference type="ChEBI" id="CHEBI:15378"/>
        <dbReference type="ChEBI" id="CHEBI:15740"/>
        <dbReference type="ChEBI" id="CHEBI:58121"/>
        <dbReference type="ChEBI" id="CHEBI:58830"/>
        <dbReference type="EC" id="4.1.99.12"/>
    </reaction>
</comment>
<keyword evidence="22" id="KW-1185">Reference proteome</keyword>
<feature type="binding site" evidence="19">
    <location>
        <position position="151"/>
    </location>
    <ligand>
        <name>Mg(2+)</name>
        <dbReference type="ChEBI" id="CHEBI:18420"/>
        <label>2</label>
    </ligand>
</feature>
<dbReference type="EMBL" id="JACHGW010000004">
    <property type="protein sequence ID" value="MBB6052156.1"/>
    <property type="molecule type" value="Genomic_DNA"/>
</dbReference>
<feature type="binding site" evidence="19">
    <location>
        <position position="265"/>
    </location>
    <ligand>
        <name>Zn(2+)</name>
        <dbReference type="ChEBI" id="CHEBI:29105"/>
        <note>catalytic</note>
    </ligand>
</feature>
<dbReference type="Gene3D" id="3.40.50.10990">
    <property type="entry name" value="GTP cyclohydrolase II"/>
    <property type="match status" value="1"/>
</dbReference>
<evidence type="ECO:0000256" key="6">
    <source>
        <dbReference type="ARBA" id="ARBA00005520"/>
    </source>
</evidence>
<dbReference type="GO" id="GO:0000287">
    <property type="term" value="F:magnesium ion binding"/>
    <property type="evidence" value="ECO:0007669"/>
    <property type="project" value="UniProtKB-UniRule"/>
</dbReference>
<dbReference type="GO" id="GO:0008686">
    <property type="term" value="F:3,4-dihydroxy-2-butanone-4-phosphate synthase activity"/>
    <property type="evidence" value="ECO:0007669"/>
    <property type="project" value="UniProtKB-UniRule"/>
</dbReference>
<evidence type="ECO:0000256" key="5">
    <source>
        <dbReference type="ARBA" id="ARBA00004904"/>
    </source>
</evidence>
<dbReference type="HAMAP" id="MF_01283">
    <property type="entry name" value="RibBA"/>
    <property type="match status" value="1"/>
</dbReference>
<dbReference type="InterPro" id="IPR032677">
    <property type="entry name" value="GTP_cyclohydro_II"/>
</dbReference>
<evidence type="ECO:0000256" key="4">
    <source>
        <dbReference type="ARBA" id="ARBA00004853"/>
    </source>
</evidence>
<dbReference type="InterPro" id="IPR017945">
    <property type="entry name" value="DHBP_synth_RibB-like_a/b_dom"/>
</dbReference>
<evidence type="ECO:0000256" key="19">
    <source>
        <dbReference type="HAMAP-Rule" id="MF_01283"/>
    </source>
</evidence>
<comment type="function">
    <text evidence="3 19">Catalyzes the conversion of D-ribulose 5-phosphate to formate and 3,4-dihydroxy-2-butanone 4-phosphate.</text>
</comment>
<organism evidence="21 22">
    <name type="scientific">Armatimonas rosea</name>
    <dbReference type="NCBI Taxonomy" id="685828"/>
    <lineage>
        <taxon>Bacteria</taxon>
        <taxon>Bacillati</taxon>
        <taxon>Armatimonadota</taxon>
        <taxon>Armatimonadia</taxon>
        <taxon>Armatimonadales</taxon>
        <taxon>Armatimonadaceae</taxon>
        <taxon>Armatimonas</taxon>
    </lineage>
</organism>
<dbReference type="NCBIfam" id="TIGR00505">
    <property type="entry name" value="ribA"/>
    <property type="match status" value="1"/>
</dbReference>
<evidence type="ECO:0000256" key="3">
    <source>
        <dbReference type="ARBA" id="ARBA00002284"/>
    </source>
</evidence>
<evidence type="ECO:0000256" key="10">
    <source>
        <dbReference type="ARBA" id="ARBA00022801"/>
    </source>
</evidence>
<dbReference type="GO" id="GO:0030145">
    <property type="term" value="F:manganese ion binding"/>
    <property type="evidence" value="ECO:0007669"/>
    <property type="project" value="UniProtKB-UniRule"/>
</dbReference>
<keyword evidence="16 19" id="KW-0511">Multifunctional enzyme</keyword>
<comment type="pathway">
    <text evidence="5 19">Cofactor biosynthesis; riboflavin biosynthesis; 2-hydroxy-3-oxobutyl phosphate from D-ribulose 5-phosphate: step 1/1.</text>
</comment>
<dbReference type="InterPro" id="IPR036144">
    <property type="entry name" value="RibA-like_sf"/>
</dbReference>
<dbReference type="HAMAP" id="MF_00179">
    <property type="entry name" value="RibA"/>
    <property type="match status" value="1"/>
</dbReference>
<evidence type="ECO:0000256" key="9">
    <source>
        <dbReference type="ARBA" id="ARBA00022741"/>
    </source>
</evidence>
<dbReference type="GO" id="GO:0003935">
    <property type="term" value="F:GTP cyclohydrolase II activity"/>
    <property type="evidence" value="ECO:0007669"/>
    <property type="project" value="UniProtKB-UniRule"/>
</dbReference>
<comment type="cofactor">
    <cofactor evidence="19">
        <name>Zn(2+)</name>
        <dbReference type="ChEBI" id="CHEBI:29105"/>
    </cofactor>
    <text evidence="19">Binds 1 zinc ion per subunit.</text>
</comment>
<evidence type="ECO:0000256" key="2">
    <source>
        <dbReference type="ARBA" id="ARBA00001936"/>
    </source>
</evidence>
<dbReference type="EC" id="4.1.99.12" evidence="19"/>
<evidence type="ECO:0000256" key="17">
    <source>
        <dbReference type="ARBA" id="ARBA00043932"/>
    </source>
</evidence>
<comment type="caution">
    <text evidence="21">The sequence shown here is derived from an EMBL/GenBank/DDBJ whole genome shotgun (WGS) entry which is preliminary data.</text>
</comment>
<feature type="binding site" evidence="19">
    <location>
        <position position="281"/>
    </location>
    <ligand>
        <name>GTP</name>
        <dbReference type="ChEBI" id="CHEBI:37565"/>
    </ligand>
</feature>
<dbReference type="FunFam" id="3.90.870.10:FF:000001">
    <property type="entry name" value="Riboflavin biosynthesis protein RibBA"/>
    <property type="match status" value="1"/>
</dbReference>
<feature type="binding site" evidence="19">
    <location>
        <position position="40"/>
    </location>
    <ligand>
        <name>D-ribulose 5-phosphate</name>
        <dbReference type="ChEBI" id="CHEBI:58121"/>
    </ligand>
</feature>
<feature type="site" description="Essential for DHBP synthase activity" evidence="19">
    <location>
        <position position="134"/>
    </location>
</feature>
<dbReference type="GO" id="GO:0005829">
    <property type="term" value="C:cytosol"/>
    <property type="evidence" value="ECO:0007669"/>
    <property type="project" value="TreeGrafter"/>
</dbReference>
<evidence type="ECO:0000256" key="13">
    <source>
        <dbReference type="ARBA" id="ARBA00023134"/>
    </source>
</evidence>